<accession>E9CZ29</accession>
<dbReference type="HOGENOM" id="CLU_2026504_0_0_1"/>
<proteinExistence type="predicted"/>
<keyword evidence="1" id="KW-0812">Transmembrane</keyword>
<keyword evidence="3" id="KW-1185">Reference proteome</keyword>
<dbReference type="AlphaFoldDB" id="E9CZ29"/>
<sequence length="122" mass="13808">MTASPRAWYSNIPEWSPGSFQGIDPKITSLYQTKVVPEYSSILAKDSPPLIYLSIAFTTMTMGAWSILVDQPNREAVIVEYALWYYGGFGIWTRHLLLTRPDGITVLNVLVELARFQQKLVP</sequence>
<keyword evidence="1" id="KW-0472">Membrane</keyword>
<dbReference type="Proteomes" id="UP000002497">
    <property type="component" value="Unassembled WGS sequence"/>
</dbReference>
<feature type="transmembrane region" description="Helical" evidence="1">
    <location>
        <begin position="50"/>
        <end position="69"/>
    </location>
</feature>
<dbReference type="VEuPathDB" id="FungiDB:D8B26_003152"/>
<dbReference type="EMBL" id="GL636488">
    <property type="protein sequence ID" value="EFW20473.1"/>
    <property type="molecule type" value="Genomic_DNA"/>
</dbReference>
<evidence type="ECO:0000313" key="2">
    <source>
        <dbReference type="EMBL" id="EFW20473.1"/>
    </source>
</evidence>
<keyword evidence="1" id="KW-1133">Transmembrane helix</keyword>
<evidence type="ECO:0000256" key="1">
    <source>
        <dbReference type="SAM" id="Phobius"/>
    </source>
</evidence>
<reference evidence="3" key="1">
    <citation type="journal article" date="2010" name="Genome Res.">
        <title>Population genomic sequencing of Coccidioides fungi reveals recent hybridization and transposon control.</title>
        <authorList>
            <person name="Neafsey D.E."/>
            <person name="Barker B.M."/>
            <person name="Sharpton T.J."/>
            <person name="Stajich J.E."/>
            <person name="Park D.J."/>
            <person name="Whiston E."/>
            <person name="Hung C.-Y."/>
            <person name="McMahan C."/>
            <person name="White J."/>
            <person name="Sykes S."/>
            <person name="Heiman D."/>
            <person name="Young S."/>
            <person name="Zeng Q."/>
            <person name="Abouelleil A."/>
            <person name="Aftuck L."/>
            <person name="Bessette D."/>
            <person name="Brown A."/>
            <person name="FitzGerald M."/>
            <person name="Lui A."/>
            <person name="Macdonald J.P."/>
            <person name="Priest M."/>
            <person name="Orbach M.J."/>
            <person name="Galgiani J.N."/>
            <person name="Kirkland T.N."/>
            <person name="Cole G.T."/>
            <person name="Birren B.W."/>
            <person name="Henn M.R."/>
            <person name="Taylor J.W."/>
            <person name="Rounsley S.D."/>
        </authorList>
    </citation>
    <scope>NUCLEOTIDE SEQUENCE [LARGE SCALE GENOMIC DNA]</scope>
    <source>
        <strain evidence="3">RMSCC 757 / Silveira</strain>
    </source>
</reference>
<dbReference type="VEuPathDB" id="FungiDB:CPSG_02316"/>
<organism evidence="3">
    <name type="scientific">Coccidioides posadasii (strain RMSCC 757 / Silveira)</name>
    <name type="common">Valley fever fungus</name>
    <dbReference type="NCBI Taxonomy" id="443226"/>
    <lineage>
        <taxon>Eukaryota</taxon>
        <taxon>Fungi</taxon>
        <taxon>Dikarya</taxon>
        <taxon>Ascomycota</taxon>
        <taxon>Pezizomycotina</taxon>
        <taxon>Eurotiomycetes</taxon>
        <taxon>Eurotiomycetidae</taxon>
        <taxon>Onygenales</taxon>
        <taxon>Onygenaceae</taxon>
        <taxon>Coccidioides</taxon>
    </lineage>
</organism>
<reference evidence="3" key="2">
    <citation type="submission" date="2010-03" db="EMBL/GenBank/DDBJ databases">
        <title>The genome sequence of Coccidioides posadasii strain Silveira.</title>
        <authorList>
            <consortium name="The Broad Institute Genome Sequencing Center for Infectious Disease"/>
            <person name="Neafsey D."/>
            <person name="Orbach M."/>
            <person name="Henn M.R."/>
            <person name="Cole G.T."/>
            <person name="Galgiani J."/>
            <person name="Gardner M.J."/>
            <person name="Kirkland T.N."/>
            <person name="Taylor J.W."/>
            <person name="Young S.K."/>
            <person name="Zeng Q."/>
            <person name="Koehrsen M."/>
            <person name="Alvarado L."/>
            <person name="Berlin A."/>
            <person name="Borenstein D."/>
            <person name="Chapman S.B."/>
            <person name="Chen Z."/>
            <person name="Engels R."/>
            <person name="Freedman E."/>
            <person name="Gellesch M."/>
            <person name="Goldberg J."/>
            <person name="Griggs A."/>
            <person name="Gujja S."/>
            <person name="Heilman E."/>
            <person name="Heiman D."/>
            <person name="Howarth C."/>
            <person name="Jen D."/>
            <person name="Larson L."/>
            <person name="Mehta T."/>
            <person name="Neiman D."/>
            <person name="Park D."/>
            <person name="Pearson M."/>
            <person name="Richards J."/>
            <person name="Roberts A."/>
            <person name="Saif S."/>
            <person name="Shea T."/>
            <person name="Shenoy N."/>
            <person name="Sisk P."/>
            <person name="Stolte C."/>
            <person name="Sykes S."/>
            <person name="Walk T."/>
            <person name="White J."/>
            <person name="Yandava C."/>
            <person name="Haas B."/>
            <person name="Nusbaum C."/>
            <person name="Birren B."/>
        </authorList>
    </citation>
    <scope>NUCLEOTIDE SEQUENCE [LARGE SCALE GENOMIC DNA]</scope>
    <source>
        <strain evidence="3">RMSCC 757 / Silveira</strain>
    </source>
</reference>
<gene>
    <name evidence="2" type="ORF">CPSG_02316</name>
</gene>
<name>E9CZ29_COCPS</name>
<protein>
    <submittedName>
        <fullName evidence="2">Predicted protein</fullName>
    </submittedName>
</protein>
<evidence type="ECO:0000313" key="3">
    <source>
        <dbReference type="Proteomes" id="UP000002497"/>
    </source>
</evidence>